<dbReference type="Gene3D" id="3.20.20.140">
    <property type="entry name" value="Metal-dependent hydrolases"/>
    <property type="match status" value="1"/>
</dbReference>
<reference evidence="3" key="2">
    <citation type="submission" date="2016-04" db="EMBL/GenBank/DDBJ databases">
        <title>Planomonospora sphaerica JCM9374 whole genome shotgun sequence.</title>
        <authorList>
            <person name="Suzuki T."/>
            <person name="Dohra H."/>
            <person name="Kodani S."/>
        </authorList>
    </citation>
    <scope>NUCLEOTIDE SEQUENCE [LARGE SCALE GENOMIC DNA]</scope>
    <source>
        <strain evidence="3">JCM 9374</strain>
    </source>
</reference>
<reference evidence="2 3" key="1">
    <citation type="journal article" date="2016" name="Genome Announc.">
        <title>Draft Genome Sequence of Planomonospora sphaerica JCM9374, a Rare Actinomycete.</title>
        <authorList>
            <person name="Dohra H."/>
            <person name="Suzuki T."/>
            <person name="Inoue Y."/>
            <person name="Kodani S."/>
        </authorList>
    </citation>
    <scope>NUCLEOTIDE SEQUENCE [LARGE SCALE GENOMIC DNA]</scope>
    <source>
        <strain evidence="2 3">JCM 9374</strain>
    </source>
</reference>
<evidence type="ECO:0000313" key="3">
    <source>
        <dbReference type="Proteomes" id="UP000077701"/>
    </source>
</evidence>
<dbReference type="AlphaFoldDB" id="A0A171CZA5"/>
<evidence type="ECO:0000313" key="2">
    <source>
        <dbReference type="EMBL" id="GAT67450.1"/>
    </source>
</evidence>
<keyword evidence="2" id="KW-0378">Hydrolase</keyword>
<dbReference type="STRING" id="161355.PS9374_03105"/>
<dbReference type="OrthoDB" id="4456265at2"/>
<dbReference type="Proteomes" id="UP000077701">
    <property type="component" value="Unassembled WGS sequence"/>
</dbReference>
<dbReference type="GO" id="GO:0016787">
    <property type="term" value="F:hydrolase activity"/>
    <property type="evidence" value="ECO:0007669"/>
    <property type="project" value="UniProtKB-KW"/>
</dbReference>
<dbReference type="InterPro" id="IPR032466">
    <property type="entry name" value="Metal_Hydrolase"/>
</dbReference>
<dbReference type="RefSeq" id="WP_153054272.1">
    <property type="nucleotide sequence ID" value="NZ_BDCX01000007.1"/>
</dbReference>
<feature type="compositionally biased region" description="Gly residues" evidence="1">
    <location>
        <begin position="161"/>
        <end position="204"/>
    </location>
</feature>
<proteinExistence type="predicted"/>
<feature type="region of interest" description="Disordered" evidence="1">
    <location>
        <begin position="159"/>
        <end position="206"/>
    </location>
</feature>
<dbReference type="EMBL" id="BDCX01000007">
    <property type="protein sequence ID" value="GAT67450.1"/>
    <property type="molecule type" value="Genomic_DNA"/>
</dbReference>
<keyword evidence="3" id="KW-1185">Reference proteome</keyword>
<gene>
    <name evidence="2" type="ORF">PS9374_03105</name>
</gene>
<protein>
    <submittedName>
        <fullName evidence="2">Amidohydrolase</fullName>
    </submittedName>
</protein>
<evidence type="ECO:0000256" key="1">
    <source>
        <dbReference type="SAM" id="MobiDB-lite"/>
    </source>
</evidence>
<comment type="caution">
    <text evidence="2">The sequence shown here is derived from an EMBL/GenBank/DDBJ whole genome shotgun (WGS) entry which is preliminary data.</text>
</comment>
<dbReference type="SUPFAM" id="SSF51556">
    <property type="entry name" value="Metallo-dependent hydrolases"/>
    <property type="match status" value="1"/>
</dbReference>
<organism evidence="2 3">
    <name type="scientific">Planomonospora sphaerica</name>
    <dbReference type="NCBI Taxonomy" id="161355"/>
    <lineage>
        <taxon>Bacteria</taxon>
        <taxon>Bacillati</taxon>
        <taxon>Actinomycetota</taxon>
        <taxon>Actinomycetes</taxon>
        <taxon>Streptosporangiales</taxon>
        <taxon>Streptosporangiaceae</taxon>
        <taxon>Planomonospora</taxon>
    </lineage>
</organism>
<accession>A0A171CZA5</accession>
<name>A0A171CZA5_9ACTN</name>
<sequence>MSVDVHQHLWTPGFLAALRSRTAPPCLEGWTLHLDGEPPYEVDPRDHDLAGRLALNSGLDLALVSLSSPLGVESLPPGESWPVIDAYHEDVLALPVPFGAWAATCLTDVDPARLAAALDRGLAGLQLPATAVGSAAGLRAAAPLLDVLVERNLPLFVHPGPAGGPGSGPGEGPADGPDSGPGGPGGPGGGPGGGSERGSGGPGDAPGWWPAVVPYVQQMHAAWFAFAAFGRPRHPRLRVCFALLAGLAPLHSERLARRGGGTRGVVDTGMFVETSSYGPRAVDAVVRELGVDVVVSGSDLPYATAPDLSPALGDAAWHAVSVANPARLLHRKESRP</sequence>